<dbReference type="Proteomes" id="UP000694044">
    <property type="component" value="Unassembled WGS sequence"/>
</dbReference>
<keyword evidence="1" id="KW-0812">Transmembrane</keyword>
<dbReference type="EMBL" id="JAGDFM010000090">
    <property type="protein sequence ID" value="KAG7386890.1"/>
    <property type="molecule type" value="Genomic_DNA"/>
</dbReference>
<sequence length="842" mass="95151">MASNSLLHRHDHSPRLRFPEVRALNARHLVVGTEYDVKVPRGWRWSVESFREVDIRSLPWLGWLFVFAFVQFYFSISRCLALKALVTMHGSSKDYSATAKVSALSLGFLEDFVCTTYFASALSLFDACKRVAMERYGKTRGVAMEIVAGVATFAVSWLLFLAMMAPFVADMMLVVYRDMRFSSGLLATLIREREHLKDAPISSDEAQTACVTAGYLVVIAALFALVRTWASWTDLARWNPTEIVPRPGSNKPSGTSSTKKSIGGVKYEALALEEGAADDVAVDKLPLSTTDRKCSLYHALRVAVVVMGLVVVPAIAVAVRCACSPLVAYAGLNVTLNELLLHALEPAPIDVEINDLIGNQPWVEKFIDRSEKHQRFGDNTLYRRTTGFRGELAFNVSIDDANPPNVLVIGVESFRYRDSRYLVGEEDPSDLFKGTNLTITPNFDRWAKRGVALRNIWSSIPTSRSIESLLFAQVPYHSNVHSGITGGRKETKLSGLPQLFSEKGYETFFTTGSSIDLDAWDIFLPSHGFDYVWNNKKIQKLAEKTRNISRSDWHGDEHRGFAWGVHDDLSFQVLGDLLVKKRDKQMQKMAEGEPKMPLFLTHYTISSHEPYESWPKWYDEAEKPDFSAMYEGEKHADRIEKYMKVRYFTDMELGKFMDRMDQEGVLNDTIVVILGDHGQAPEIDYANMHEESVTRVPAAIIAEGRLGDAVGLVLDDAAEQYDILNTLADITGLPERGFQQNGVGRSLKRKIPFGERVVFSNDPMRKMAIVRGRERLRYDSVTEAMMLHDTELDYHMTTDLLPFLTPEERAKWEAVREDGRRIAAYYKKRWDENCLLAVKCDT</sequence>
<dbReference type="CDD" id="cd16015">
    <property type="entry name" value="LTA_synthase"/>
    <property type="match status" value="1"/>
</dbReference>
<evidence type="ECO:0000313" key="4">
    <source>
        <dbReference type="Proteomes" id="UP000694044"/>
    </source>
</evidence>
<dbReference type="Pfam" id="PF00884">
    <property type="entry name" value="Sulfatase"/>
    <property type="match status" value="1"/>
</dbReference>
<dbReference type="AlphaFoldDB" id="A0A8T1W3Z3"/>
<feature type="transmembrane region" description="Helical" evidence="1">
    <location>
        <begin position="106"/>
        <end position="125"/>
    </location>
</feature>
<name>A0A8T1W3Z3_9STRA</name>
<reference evidence="3" key="1">
    <citation type="submission" date="2021-02" db="EMBL/GenBank/DDBJ databases">
        <authorList>
            <person name="Palmer J.M."/>
        </authorList>
    </citation>
    <scope>NUCLEOTIDE SEQUENCE</scope>
    <source>
        <strain evidence="3">SCRP734</strain>
    </source>
</reference>
<proteinExistence type="predicted"/>
<keyword evidence="1" id="KW-0472">Membrane</keyword>
<feature type="transmembrane region" description="Helical" evidence="1">
    <location>
        <begin position="206"/>
        <end position="226"/>
    </location>
</feature>
<dbReference type="PANTHER" id="PTHR43751">
    <property type="entry name" value="SULFATASE"/>
    <property type="match status" value="1"/>
</dbReference>
<feature type="domain" description="Sulfatase N-terminal" evidence="2">
    <location>
        <begin position="404"/>
        <end position="732"/>
    </location>
</feature>
<feature type="transmembrane region" description="Helical" evidence="1">
    <location>
        <begin position="299"/>
        <end position="319"/>
    </location>
</feature>
<dbReference type="PANTHER" id="PTHR43751:SF3">
    <property type="entry name" value="SULFATASE N-TERMINAL DOMAIN-CONTAINING PROTEIN"/>
    <property type="match status" value="1"/>
</dbReference>
<evidence type="ECO:0000256" key="1">
    <source>
        <dbReference type="SAM" id="Phobius"/>
    </source>
</evidence>
<keyword evidence="4" id="KW-1185">Reference proteome</keyword>
<dbReference type="InterPro" id="IPR052701">
    <property type="entry name" value="GAG_Ulvan_Degrading_Sulfatases"/>
</dbReference>
<organism evidence="3 4">
    <name type="scientific">Phytophthora pseudosyringae</name>
    <dbReference type="NCBI Taxonomy" id="221518"/>
    <lineage>
        <taxon>Eukaryota</taxon>
        <taxon>Sar</taxon>
        <taxon>Stramenopiles</taxon>
        <taxon>Oomycota</taxon>
        <taxon>Peronosporomycetes</taxon>
        <taxon>Peronosporales</taxon>
        <taxon>Peronosporaceae</taxon>
        <taxon>Phytophthora</taxon>
    </lineage>
</organism>
<evidence type="ECO:0000259" key="2">
    <source>
        <dbReference type="Pfam" id="PF00884"/>
    </source>
</evidence>
<accession>A0A8T1W3Z3</accession>
<comment type="caution">
    <text evidence="3">The sequence shown here is derived from an EMBL/GenBank/DDBJ whole genome shotgun (WGS) entry which is preliminary data.</text>
</comment>
<keyword evidence="1" id="KW-1133">Transmembrane helix</keyword>
<evidence type="ECO:0000313" key="3">
    <source>
        <dbReference type="EMBL" id="KAG7386890.1"/>
    </source>
</evidence>
<dbReference type="InterPro" id="IPR000917">
    <property type="entry name" value="Sulfatase_N"/>
</dbReference>
<feature type="transmembrane region" description="Helical" evidence="1">
    <location>
        <begin position="146"/>
        <end position="169"/>
    </location>
</feature>
<feature type="transmembrane region" description="Helical" evidence="1">
    <location>
        <begin position="60"/>
        <end position="86"/>
    </location>
</feature>
<dbReference type="OrthoDB" id="103349at2759"/>
<gene>
    <name evidence="3" type="ORF">PHYPSEUDO_015095</name>
</gene>
<protein>
    <recommendedName>
        <fullName evidence="2">Sulfatase N-terminal domain-containing protein</fullName>
    </recommendedName>
</protein>